<dbReference type="InterPro" id="IPR029063">
    <property type="entry name" value="SAM-dependent_MTases_sf"/>
</dbReference>
<comment type="caution">
    <text evidence="2">The sequence shown here is derived from an EMBL/GenBank/DDBJ whole genome shotgun (WGS) entry which is preliminary data.</text>
</comment>
<protein>
    <recommendedName>
        <fullName evidence="1">Methyltransferase domain-containing protein</fullName>
    </recommendedName>
</protein>
<name>A0ABP3IA49_9ACTN</name>
<accession>A0ABP3IA49</accession>
<dbReference type="EMBL" id="BAAABX010000015">
    <property type="protein sequence ID" value="GAA0395273.1"/>
    <property type="molecule type" value="Genomic_DNA"/>
</dbReference>
<dbReference type="InterPro" id="IPR050508">
    <property type="entry name" value="Methyltransf_Superfamily"/>
</dbReference>
<organism evidence="2 3">
    <name type="scientific">Streptomyces luteireticuli</name>
    <dbReference type="NCBI Taxonomy" id="173858"/>
    <lineage>
        <taxon>Bacteria</taxon>
        <taxon>Bacillati</taxon>
        <taxon>Actinomycetota</taxon>
        <taxon>Actinomycetes</taxon>
        <taxon>Kitasatosporales</taxon>
        <taxon>Streptomycetaceae</taxon>
        <taxon>Streptomyces</taxon>
    </lineage>
</organism>
<dbReference type="PANTHER" id="PTHR42912">
    <property type="entry name" value="METHYLTRANSFERASE"/>
    <property type="match status" value="1"/>
</dbReference>
<feature type="domain" description="Methyltransferase" evidence="1">
    <location>
        <begin position="55"/>
        <end position="161"/>
    </location>
</feature>
<dbReference type="Gene3D" id="3.40.50.150">
    <property type="entry name" value="Vaccinia Virus protein VP39"/>
    <property type="match status" value="1"/>
</dbReference>
<keyword evidence="3" id="KW-1185">Reference proteome</keyword>
<proteinExistence type="predicted"/>
<dbReference type="CDD" id="cd02440">
    <property type="entry name" value="AdoMet_MTases"/>
    <property type="match status" value="1"/>
</dbReference>
<dbReference type="SUPFAM" id="SSF53335">
    <property type="entry name" value="S-adenosyl-L-methionine-dependent methyltransferases"/>
    <property type="match status" value="1"/>
</dbReference>
<dbReference type="Proteomes" id="UP001500879">
    <property type="component" value="Unassembled WGS sequence"/>
</dbReference>
<dbReference type="InterPro" id="IPR041698">
    <property type="entry name" value="Methyltransf_25"/>
</dbReference>
<dbReference type="Pfam" id="PF13649">
    <property type="entry name" value="Methyltransf_25"/>
    <property type="match status" value="1"/>
</dbReference>
<gene>
    <name evidence="2" type="ORF">GCM10010357_15360</name>
</gene>
<sequence>MTEILRRTPTGELKWALAQLFDRSAPTYERVGVSHFDALGRQLVEHAGLREGERVLDVGCGTGAVLVPAALAVGPRGSVTGVDLSPGMVERAREAIAEQGLTQARAVVGDAETAEWTDADGTATGPADGSFDAVLAGISLFFFPHPDAAAARYRTLLAPGGRLAVSWWGRPDARWDPVFAASAPYGTASAHRLPDDSPFRSVDALHSLLADSGFTGAETVETDCVTRFQGPRQWWRWVWSTAGRQFWESVPDGARGEAIAAVNAELDRLRAPDGSLTSVNKVRFTVARAV</sequence>
<evidence type="ECO:0000313" key="3">
    <source>
        <dbReference type="Proteomes" id="UP001500879"/>
    </source>
</evidence>
<evidence type="ECO:0000313" key="2">
    <source>
        <dbReference type="EMBL" id="GAA0395273.1"/>
    </source>
</evidence>
<dbReference type="RefSeq" id="WP_344021305.1">
    <property type="nucleotide sequence ID" value="NZ_BAAABX010000015.1"/>
</dbReference>
<evidence type="ECO:0000259" key="1">
    <source>
        <dbReference type="Pfam" id="PF13649"/>
    </source>
</evidence>
<reference evidence="3" key="1">
    <citation type="journal article" date="2019" name="Int. J. Syst. Evol. Microbiol.">
        <title>The Global Catalogue of Microorganisms (GCM) 10K type strain sequencing project: providing services to taxonomists for standard genome sequencing and annotation.</title>
        <authorList>
            <consortium name="The Broad Institute Genomics Platform"/>
            <consortium name="The Broad Institute Genome Sequencing Center for Infectious Disease"/>
            <person name="Wu L."/>
            <person name="Ma J."/>
        </authorList>
    </citation>
    <scope>NUCLEOTIDE SEQUENCE [LARGE SCALE GENOMIC DNA]</scope>
    <source>
        <strain evidence="3">JCM 4788</strain>
    </source>
</reference>